<feature type="transmembrane region" description="Helical" evidence="1">
    <location>
        <begin position="103"/>
        <end position="127"/>
    </location>
</feature>
<dbReference type="RefSeq" id="WP_221423503.1">
    <property type="nucleotide sequence ID" value="NZ_CP081297.1"/>
</dbReference>
<proteinExistence type="predicted"/>
<feature type="transmembrane region" description="Helical" evidence="1">
    <location>
        <begin position="169"/>
        <end position="190"/>
    </location>
</feature>
<sequence>MTSRNHAAAIGAALLLTVASQIFYITIVSGSDNEMLRPMTWFTELFAFTAVTVLSFAQAIRRPHRAVLWSMIGFSGLLNVLQVSIGLSMFAPAMEAGESVPQLFAAILAGAFFLYFLAKLVLGIAAIEVGTNLYRRGSAVGKVTGLLALVAGMAAIGLNFLAMVDAKPWTFAAGGAGTAATALLALALFVQAKDTAAAPEA</sequence>
<keyword evidence="1" id="KW-0812">Transmembrane</keyword>
<organism evidence="2 3">
    <name type="scientific">Qipengyuania psychrotolerans</name>
    <dbReference type="NCBI Taxonomy" id="2867238"/>
    <lineage>
        <taxon>Bacteria</taxon>
        <taxon>Pseudomonadati</taxon>
        <taxon>Pseudomonadota</taxon>
        <taxon>Alphaproteobacteria</taxon>
        <taxon>Sphingomonadales</taxon>
        <taxon>Erythrobacteraceae</taxon>
        <taxon>Qipengyuania</taxon>
    </lineage>
</organism>
<name>A0ABX8ZGD8_9SPHN</name>
<feature type="transmembrane region" description="Helical" evidence="1">
    <location>
        <begin position="40"/>
        <end position="60"/>
    </location>
</feature>
<keyword evidence="1" id="KW-1133">Transmembrane helix</keyword>
<feature type="transmembrane region" description="Helical" evidence="1">
    <location>
        <begin position="67"/>
        <end position="91"/>
    </location>
</feature>
<keyword evidence="1" id="KW-0472">Membrane</keyword>
<evidence type="ECO:0000313" key="2">
    <source>
        <dbReference type="EMBL" id="QZD87969.1"/>
    </source>
</evidence>
<protein>
    <recommendedName>
        <fullName evidence="4">Thiamine biosynthesis protein ThiC</fullName>
    </recommendedName>
</protein>
<accession>A0ABX8ZGD8</accession>
<evidence type="ECO:0000313" key="3">
    <source>
        <dbReference type="Proteomes" id="UP000824280"/>
    </source>
</evidence>
<evidence type="ECO:0008006" key="4">
    <source>
        <dbReference type="Google" id="ProtNLM"/>
    </source>
</evidence>
<dbReference type="Proteomes" id="UP000824280">
    <property type="component" value="Chromosome"/>
</dbReference>
<evidence type="ECO:0000256" key="1">
    <source>
        <dbReference type="SAM" id="Phobius"/>
    </source>
</evidence>
<feature type="transmembrane region" description="Helical" evidence="1">
    <location>
        <begin position="139"/>
        <end position="163"/>
    </location>
</feature>
<dbReference type="EMBL" id="CP081297">
    <property type="protein sequence ID" value="QZD87969.1"/>
    <property type="molecule type" value="Genomic_DNA"/>
</dbReference>
<reference evidence="2 3" key="1">
    <citation type="submission" date="2021-08" db="EMBL/GenBank/DDBJ databases">
        <title>Comparative Genomics Analysis of the Genus Qipengyuania Reveals Extensive Genetic Diversity and Metabolic Versatility, Including the Description of Fifteen Novel Species.</title>
        <authorList>
            <person name="Liu Y."/>
        </authorList>
    </citation>
    <scope>NUCLEOTIDE SEQUENCE [LARGE SCALE GENOMIC DNA]</scope>
    <source>
        <strain evidence="2 3">1XM2-8</strain>
    </source>
</reference>
<gene>
    <name evidence="2" type="ORF">K3166_04600</name>
</gene>
<keyword evidence="3" id="KW-1185">Reference proteome</keyword>